<evidence type="ECO:0000313" key="12">
    <source>
        <dbReference type="Proteomes" id="UP001228905"/>
    </source>
</evidence>
<keyword evidence="12" id="KW-1185">Reference proteome</keyword>
<dbReference type="InterPro" id="IPR012910">
    <property type="entry name" value="Plug_dom"/>
</dbReference>
<evidence type="ECO:0000256" key="7">
    <source>
        <dbReference type="SAM" id="MobiDB-lite"/>
    </source>
</evidence>
<dbReference type="Gene3D" id="2.60.40.1120">
    <property type="entry name" value="Carboxypeptidase-like, regulatory domain"/>
    <property type="match status" value="1"/>
</dbReference>
<dbReference type="Pfam" id="PF07715">
    <property type="entry name" value="Plug"/>
    <property type="match status" value="1"/>
</dbReference>
<name>A0ABU0IWV9_9CAUL</name>
<dbReference type="Pfam" id="PF13620">
    <property type="entry name" value="CarboxypepD_reg"/>
    <property type="match status" value="1"/>
</dbReference>
<keyword evidence="4" id="KW-0812">Transmembrane</keyword>
<evidence type="ECO:0000259" key="9">
    <source>
        <dbReference type="Pfam" id="PF07715"/>
    </source>
</evidence>
<dbReference type="InterPro" id="IPR036942">
    <property type="entry name" value="Beta-barrel_TonB_sf"/>
</dbReference>
<feature type="domain" description="TonB-dependent receptor plug" evidence="9">
    <location>
        <begin position="141"/>
        <end position="231"/>
    </location>
</feature>
<dbReference type="InterPro" id="IPR039426">
    <property type="entry name" value="TonB-dep_rcpt-like"/>
</dbReference>
<evidence type="ECO:0000256" key="2">
    <source>
        <dbReference type="ARBA" id="ARBA00022448"/>
    </source>
</evidence>
<dbReference type="Gene3D" id="2.170.130.10">
    <property type="entry name" value="TonB-dependent receptor, plug domain"/>
    <property type="match status" value="1"/>
</dbReference>
<protein>
    <submittedName>
        <fullName evidence="11">Outer membrane receptor for ferrienterochelin and colicin</fullName>
    </submittedName>
</protein>
<evidence type="ECO:0000259" key="10">
    <source>
        <dbReference type="Pfam" id="PF25183"/>
    </source>
</evidence>
<keyword evidence="3" id="KW-1134">Transmembrane beta strand</keyword>
<dbReference type="InterPro" id="IPR008969">
    <property type="entry name" value="CarboxyPept-like_regulatory"/>
</dbReference>
<accession>A0ABU0IWV9</accession>
<comment type="subcellular location">
    <subcellularLocation>
        <location evidence="1">Cell outer membrane</location>
        <topology evidence="1">Multi-pass membrane protein</topology>
    </subcellularLocation>
</comment>
<evidence type="ECO:0000256" key="4">
    <source>
        <dbReference type="ARBA" id="ARBA00022692"/>
    </source>
</evidence>
<dbReference type="InterPro" id="IPR037066">
    <property type="entry name" value="Plug_dom_sf"/>
</dbReference>
<keyword evidence="11" id="KW-0675">Receptor</keyword>
<comment type="caution">
    <text evidence="11">The sequence shown here is derived from an EMBL/GenBank/DDBJ whole genome shotgun (WGS) entry which is preliminary data.</text>
</comment>
<keyword evidence="5" id="KW-0472">Membrane</keyword>
<evidence type="ECO:0000256" key="6">
    <source>
        <dbReference type="ARBA" id="ARBA00023237"/>
    </source>
</evidence>
<dbReference type="RefSeq" id="WP_307352610.1">
    <property type="nucleotide sequence ID" value="NZ_JAUSVS010000012.1"/>
</dbReference>
<evidence type="ECO:0000256" key="3">
    <source>
        <dbReference type="ARBA" id="ARBA00022452"/>
    </source>
</evidence>
<dbReference type="SUPFAM" id="SSF56935">
    <property type="entry name" value="Porins"/>
    <property type="match status" value="1"/>
</dbReference>
<dbReference type="PANTHER" id="PTHR30069">
    <property type="entry name" value="TONB-DEPENDENT OUTER MEMBRANE RECEPTOR"/>
    <property type="match status" value="1"/>
</dbReference>
<evidence type="ECO:0000256" key="5">
    <source>
        <dbReference type="ARBA" id="ARBA00023136"/>
    </source>
</evidence>
<evidence type="ECO:0000313" key="11">
    <source>
        <dbReference type="EMBL" id="MDQ0466506.1"/>
    </source>
</evidence>
<dbReference type="Gene3D" id="2.40.170.20">
    <property type="entry name" value="TonB-dependent receptor, beta-barrel domain"/>
    <property type="match status" value="1"/>
</dbReference>
<sequence length="1104" mass="119233">MNRLAGGAALSVLALAMSTAVYAQETTGGVRGQITDDAGAPVAGATVTITHVPTGSVQTTMSGDNGFFSARGLRVGGPYTISATAPGHDPQQTTVASIGVGDPAEVDLLLANSGATVGELIVTASSSTKPTQGTGTNFSGSQVQALPSISRDLKDVARADPFAVVQDPDNQDALSFGGVNTRFNQLTVDGIRQNDDFGLNNNGYPTQRSPISIDAVEGVQVSIAPYSVLNNGFLGGSINAVTKSGGNNFSGSLFYEKTDAKHKGDTIRGNPVKLTFEETTKGGTFGGPIIKDKLFFFLSYDEFEGIFNLDQGPADSDKTTLIPRITTGAIDTFQAATQSVYNYDPGTWVDGAPPVSDKKFLAKVDWNITNDQRASLTYQKTEGNSFNGSTSSTFASGNSTTQPQIGLESRQYDKNELLTTYNLQVNSQWTPDFSTQLRVGWKETETSQIPLKGLDVGQTQVTVTDLPGVLAGAGTPRIQFGADTFRHDNYLDVKTTNIEFYGRYSWGANDFLAGIRTEELQVFNVFVANSIGSYTFSSYTNFLNRTAQSFTLTGAVDPTGGTVPATTGTARDGAAQFKYRLNSLYFEDTYQFSDTIRILGGLRYDWYSMDSLPTENTNFFSREGFSNRQNLDGVSILLPRIYVTWDPSDKWDLSAGFGRFSSQGLNVWISNPFANDGVRQTNAVCPAGPYLNVDLRQAPAGCTFTPGNGNVNVMDPDFKIPSVWKSTFSAAYTTDLPFLGEDWRFQFDYVYAKNKDALYWYDLRAVQAAGPNGVAPDGRPVYTRSTTGTIGANVFDMMLTNTDVGISKSAAFSVSKSWNDGYLDGLSMRLAYTNTHATDANPMTSSIADSSFVRFASSDHNHPGAATSDYEIRDRYTVTLDYHRKFFGDYETGVTLFGQRRSGTPFSYTFGNSRTGNFDNDFGNLVTQTYSGLQATSNQLLYVPAKDASGDVTLTSDPKVHYAPGFDIASFNAFLKTSGLIGYAGKIAPRNGFTVHDVTTVDIHLSQELPAFFPGGAKFQAYMDIENIGNMLNDEWGVLDQYTFYRGVPVVNVSCSGGVGTTCGGAPFYTYSGLGAGGSFSVPKPFTVTNPSLWQVKLGIRYRF</sequence>
<keyword evidence="8" id="KW-0732">Signal</keyword>
<dbReference type="PANTHER" id="PTHR30069:SF46">
    <property type="entry name" value="OAR PROTEIN"/>
    <property type="match status" value="1"/>
</dbReference>
<feature type="signal peptide" evidence="8">
    <location>
        <begin position="1"/>
        <end position="23"/>
    </location>
</feature>
<feature type="domain" description="TonB-dependent transporter Oar-like beta-barrel" evidence="10">
    <location>
        <begin position="241"/>
        <end position="1031"/>
    </location>
</feature>
<reference evidence="11 12" key="1">
    <citation type="submission" date="2023-07" db="EMBL/GenBank/DDBJ databases">
        <title>Genomic Encyclopedia of Type Strains, Phase IV (KMG-IV): sequencing the most valuable type-strain genomes for metagenomic binning, comparative biology and taxonomic classification.</title>
        <authorList>
            <person name="Goeker M."/>
        </authorList>
    </citation>
    <scope>NUCLEOTIDE SEQUENCE [LARGE SCALE GENOMIC DNA]</scope>
    <source>
        <strain evidence="11 12">DSM 18695</strain>
    </source>
</reference>
<organism evidence="11 12">
    <name type="scientific">Caulobacter ginsengisoli</name>
    <dbReference type="NCBI Taxonomy" id="400775"/>
    <lineage>
        <taxon>Bacteria</taxon>
        <taxon>Pseudomonadati</taxon>
        <taxon>Pseudomonadota</taxon>
        <taxon>Alphaproteobacteria</taxon>
        <taxon>Caulobacterales</taxon>
        <taxon>Caulobacteraceae</taxon>
        <taxon>Caulobacter</taxon>
    </lineage>
</organism>
<dbReference type="SUPFAM" id="SSF49464">
    <property type="entry name" value="Carboxypeptidase regulatory domain-like"/>
    <property type="match status" value="1"/>
</dbReference>
<feature type="chain" id="PRO_5045212215" evidence="8">
    <location>
        <begin position="24"/>
        <end position="1104"/>
    </location>
</feature>
<evidence type="ECO:0000256" key="1">
    <source>
        <dbReference type="ARBA" id="ARBA00004571"/>
    </source>
</evidence>
<dbReference type="Proteomes" id="UP001228905">
    <property type="component" value="Unassembled WGS sequence"/>
</dbReference>
<dbReference type="InterPro" id="IPR057601">
    <property type="entry name" value="Oar-like_b-barrel"/>
</dbReference>
<dbReference type="Pfam" id="PF25183">
    <property type="entry name" value="OMP_b-brl_4"/>
    <property type="match status" value="1"/>
</dbReference>
<feature type="region of interest" description="Disordered" evidence="7">
    <location>
        <begin position="381"/>
        <end position="403"/>
    </location>
</feature>
<dbReference type="EMBL" id="JAUSVS010000012">
    <property type="protein sequence ID" value="MDQ0466506.1"/>
    <property type="molecule type" value="Genomic_DNA"/>
</dbReference>
<proteinExistence type="predicted"/>
<evidence type="ECO:0000256" key="8">
    <source>
        <dbReference type="SAM" id="SignalP"/>
    </source>
</evidence>
<keyword evidence="6" id="KW-0998">Cell outer membrane</keyword>
<gene>
    <name evidence="11" type="ORF">QO010_004301</name>
</gene>
<keyword evidence="2" id="KW-0813">Transport</keyword>